<proteinExistence type="predicted"/>
<evidence type="ECO:0000256" key="2">
    <source>
        <dbReference type="SAM" id="Phobius"/>
    </source>
</evidence>
<protein>
    <submittedName>
        <fullName evidence="3">Conjugal transfer protein TraP</fullName>
    </submittedName>
</protein>
<dbReference type="InterPro" id="IPR009913">
    <property type="entry name" value="TraP"/>
</dbReference>
<feature type="transmembrane region" description="Helical" evidence="2">
    <location>
        <begin position="21"/>
        <end position="48"/>
    </location>
</feature>
<evidence type="ECO:0000256" key="1">
    <source>
        <dbReference type="SAM" id="MobiDB-lite"/>
    </source>
</evidence>
<accession>A0A759YLQ4</accession>
<feature type="region of interest" description="Disordered" evidence="1">
    <location>
        <begin position="175"/>
        <end position="198"/>
    </location>
</feature>
<comment type="caution">
    <text evidence="3">The sequence shown here is derived from an EMBL/GenBank/DDBJ whole genome shotgun (WGS) entry which is preliminary data.</text>
</comment>
<keyword evidence="2" id="KW-0472">Membrane</keyword>
<dbReference type="EMBL" id="DAAXRP010000030">
    <property type="protein sequence ID" value="HAG2284791.1"/>
    <property type="molecule type" value="Genomic_DNA"/>
</dbReference>
<sequence>MGNNRLNSLKGRAVLYRLAGLLRWLIWGVKYAVIWPLATTAIVVILLFRTGVTTPGQQIAQEIERVRAMAPSGMFPVRDCPEPFFTESSPVPPNLTENCPLKIISAEEYAANIDQSLSQTGWLLWGMLALLYTAVAVMTGNRPYRHNPRTYAYDTATNNLKHIDKENEIRTLKENTNGQVIYSGNKEAEKEGDKNEHT</sequence>
<keyword evidence="2" id="KW-0812">Transmembrane</keyword>
<reference evidence="3" key="1">
    <citation type="journal article" date="2018" name="Genome Biol.">
        <title>SKESA: strategic k-mer extension for scrupulous assemblies.</title>
        <authorList>
            <person name="Souvorov A."/>
            <person name="Agarwala R."/>
            <person name="Lipman D.J."/>
        </authorList>
    </citation>
    <scope>NUCLEOTIDE SEQUENCE</scope>
    <source>
        <strain evidence="3">MA.CK_94/00001630</strain>
    </source>
</reference>
<evidence type="ECO:0000313" key="3">
    <source>
        <dbReference type="EMBL" id="HAG2284791.1"/>
    </source>
</evidence>
<dbReference type="AlphaFoldDB" id="A0A759YLQ4"/>
<gene>
    <name evidence="3" type="primary">traP</name>
    <name evidence="3" type="ORF">G8W61_005189</name>
</gene>
<dbReference type="NCBIfam" id="NF010299">
    <property type="entry name" value="PRK13739.1"/>
    <property type="match status" value="1"/>
</dbReference>
<name>A0A759YLQ4_SALER</name>
<keyword evidence="2" id="KW-1133">Transmembrane helix</keyword>
<reference evidence="3" key="2">
    <citation type="submission" date="2020-02" db="EMBL/GenBank/DDBJ databases">
        <authorList>
            <consortium name="NCBI Pathogen Detection Project"/>
        </authorList>
    </citation>
    <scope>NUCLEOTIDE SEQUENCE</scope>
    <source>
        <strain evidence="3">MA.CK_94/00001630</strain>
    </source>
</reference>
<organism evidence="3">
    <name type="scientific">Salmonella enterica</name>
    <name type="common">Salmonella choleraesuis</name>
    <dbReference type="NCBI Taxonomy" id="28901"/>
    <lineage>
        <taxon>Bacteria</taxon>
        <taxon>Pseudomonadati</taxon>
        <taxon>Pseudomonadota</taxon>
        <taxon>Gammaproteobacteria</taxon>
        <taxon>Enterobacterales</taxon>
        <taxon>Enterobacteriaceae</taxon>
        <taxon>Salmonella</taxon>
    </lineage>
</organism>
<feature type="transmembrane region" description="Helical" evidence="2">
    <location>
        <begin position="122"/>
        <end position="140"/>
    </location>
</feature>
<feature type="compositionally biased region" description="Basic and acidic residues" evidence="1">
    <location>
        <begin position="186"/>
        <end position="198"/>
    </location>
</feature>
<dbReference type="Pfam" id="PF07296">
    <property type="entry name" value="TraP"/>
    <property type="match status" value="1"/>
</dbReference>